<accession>A0ABR4M577</accession>
<dbReference type="EMBL" id="JBFXLQ010000002">
    <property type="protein sequence ID" value="KAL2871757.1"/>
    <property type="molecule type" value="Genomic_DNA"/>
</dbReference>
<proteinExistence type="predicted"/>
<dbReference type="Proteomes" id="UP001610432">
    <property type="component" value="Unassembled WGS sequence"/>
</dbReference>
<feature type="compositionally biased region" description="Basic and acidic residues" evidence="1">
    <location>
        <begin position="159"/>
        <end position="175"/>
    </location>
</feature>
<feature type="compositionally biased region" description="Basic and acidic residues" evidence="1">
    <location>
        <begin position="448"/>
        <end position="462"/>
    </location>
</feature>
<feature type="region of interest" description="Disordered" evidence="1">
    <location>
        <begin position="433"/>
        <end position="462"/>
    </location>
</feature>
<feature type="region of interest" description="Disordered" evidence="1">
    <location>
        <begin position="83"/>
        <end position="176"/>
    </location>
</feature>
<comment type="caution">
    <text evidence="2">The sequence shown here is derived from an EMBL/GenBank/DDBJ whole genome shotgun (WGS) entry which is preliminary data.</text>
</comment>
<reference evidence="2 3" key="1">
    <citation type="submission" date="2024-07" db="EMBL/GenBank/DDBJ databases">
        <title>Section-level genome sequencing and comparative genomics of Aspergillus sections Usti and Cavernicolus.</title>
        <authorList>
            <consortium name="Lawrence Berkeley National Laboratory"/>
            <person name="Nybo J.L."/>
            <person name="Vesth T.C."/>
            <person name="Theobald S."/>
            <person name="Frisvad J.C."/>
            <person name="Larsen T.O."/>
            <person name="Kjaerboelling I."/>
            <person name="Rothschild-Mancinelli K."/>
            <person name="Lyhne E.K."/>
            <person name="Kogle M.E."/>
            <person name="Barry K."/>
            <person name="Clum A."/>
            <person name="Na H."/>
            <person name="Ledsgaard L."/>
            <person name="Lin J."/>
            <person name="Lipzen A."/>
            <person name="Kuo A."/>
            <person name="Riley R."/>
            <person name="Mondo S."/>
            <person name="Labutti K."/>
            <person name="Haridas S."/>
            <person name="Pangalinan J."/>
            <person name="Salamov A.A."/>
            <person name="Simmons B.A."/>
            <person name="Magnuson J.K."/>
            <person name="Chen J."/>
            <person name="Drula E."/>
            <person name="Henrissat B."/>
            <person name="Wiebenga A."/>
            <person name="Lubbers R.J."/>
            <person name="Gomes A.C."/>
            <person name="Macurrencykelacurrency M.R."/>
            <person name="Stajich J."/>
            <person name="Grigoriev I.V."/>
            <person name="Mortensen U.H."/>
            <person name="De Vries R.P."/>
            <person name="Baker S.E."/>
            <person name="Andersen M.R."/>
        </authorList>
    </citation>
    <scope>NUCLEOTIDE SEQUENCE [LARGE SCALE GENOMIC DNA]</scope>
    <source>
        <strain evidence="2 3">CBS 449.75</strain>
    </source>
</reference>
<protein>
    <submittedName>
        <fullName evidence="2">Uncharacterized protein</fullName>
    </submittedName>
</protein>
<feature type="region of interest" description="Disordered" evidence="1">
    <location>
        <begin position="219"/>
        <end position="245"/>
    </location>
</feature>
<sequence length="462" mass="51731">MRSSKRPHRQSRIKDPFLPEAKFWDNLRSIWLSKYALLELQRRIGGPLDQTERPSKSVADILGRLSPDDLKRLKRVSRRGGLDLSDLRNYPYPPGSIQEPSLETPQSASSGAKRLSSPSAESTDMGDPSRRSVRSSAYDPNFQNHLIDNRIHPAGYEDADGRRPEPPKNKADIMKRLPQKRRSLLPSRFSDDDFLHFERENNHAATERDIMGSVLPIIEGSSSRKRRRTGTGTGHDSTGHDSTRTQMHERCDGLLFANLSQITDVPLGGPRPDRVYGADPGSLNKQVREELNGQIVPSKRKAPILPNFFLEVKGPEGNELVAKRQACYTGAFGSRGMHALQSYQPQQEEKPAAVYDENAYSITSTYHADTGTLSLYANHPREATGRPGSPPEHVMTRLGAWLMTNDAETFRQGAAAYRNARDWAKEQRDRLISQANAKVPGGGLQERATTEEVEFQKVESDE</sequence>
<evidence type="ECO:0000313" key="2">
    <source>
        <dbReference type="EMBL" id="KAL2871757.1"/>
    </source>
</evidence>
<dbReference type="GeneID" id="98150627"/>
<feature type="compositionally biased region" description="Polar residues" evidence="1">
    <location>
        <begin position="98"/>
        <end position="122"/>
    </location>
</feature>
<dbReference type="RefSeq" id="XP_070890736.1">
    <property type="nucleotide sequence ID" value="XM_071035555.1"/>
</dbReference>
<keyword evidence="3" id="KW-1185">Reference proteome</keyword>
<name>A0ABR4M577_9EURO</name>
<evidence type="ECO:0000256" key="1">
    <source>
        <dbReference type="SAM" id="MobiDB-lite"/>
    </source>
</evidence>
<gene>
    <name evidence="2" type="ORF">BJX67DRAFT_86618</name>
</gene>
<organism evidence="2 3">
    <name type="scientific">Aspergillus lucknowensis</name>
    <dbReference type="NCBI Taxonomy" id="176173"/>
    <lineage>
        <taxon>Eukaryota</taxon>
        <taxon>Fungi</taxon>
        <taxon>Dikarya</taxon>
        <taxon>Ascomycota</taxon>
        <taxon>Pezizomycotina</taxon>
        <taxon>Eurotiomycetes</taxon>
        <taxon>Eurotiomycetidae</taxon>
        <taxon>Eurotiales</taxon>
        <taxon>Aspergillaceae</taxon>
        <taxon>Aspergillus</taxon>
        <taxon>Aspergillus subgen. Nidulantes</taxon>
    </lineage>
</organism>
<evidence type="ECO:0000313" key="3">
    <source>
        <dbReference type="Proteomes" id="UP001610432"/>
    </source>
</evidence>